<reference evidence="2 3" key="1">
    <citation type="submission" date="2019-04" db="EMBL/GenBank/DDBJ databases">
        <authorList>
            <person name="Li Y."/>
            <person name="Wang J."/>
        </authorList>
    </citation>
    <scope>NUCLEOTIDE SEQUENCE [LARGE SCALE GENOMIC DNA]</scope>
    <source>
        <strain evidence="2 3">DSM 14668</strain>
    </source>
</reference>
<comment type="caution">
    <text evidence="2">The sequence shown here is derived from an EMBL/GenBank/DDBJ whole genome shotgun (WGS) entry which is preliminary data.</text>
</comment>
<feature type="signal peptide" evidence="1">
    <location>
        <begin position="1"/>
        <end position="20"/>
    </location>
</feature>
<accession>A0A4U1JAE4</accession>
<dbReference type="AlphaFoldDB" id="A0A4U1JAE4"/>
<evidence type="ECO:0008006" key="4">
    <source>
        <dbReference type="Google" id="ProtNLM"/>
    </source>
</evidence>
<proteinExistence type="predicted"/>
<dbReference type="Proteomes" id="UP000309215">
    <property type="component" value="Unassembled WGS sequence"/>
</dbReference>
<evidence type="ECO:0000313" key="3">
    <source>
        <dbReference type="Proteomes" id="UP000309215"/>
    </source>
</evidence>
<sequence length="349" mass="34553">MIRGALALARSSTTQGPAQAALDAGGSAADAVIAGFFALAGQDASVLLSPVVAIVAGGGAGARVIDGRSLQPGKGAARPRGWKTEKEIPSGAYVAVPRSLGLIAILHAARGRSGLGGLARAGVAAAEAAGATKRAALIKRVGSAGPLALASEEAVSALLAAGGPVAGGILTAEDLESAMPEDVPARTTSLGADVSALSVPWDAPLGRLPVADAILACDGRGLLAALVVVPTRREQGVLVPELELVLGRHAQPVRRGVPRTSPGAPLDMPAPLAIVGKSGFYAAVALLGKAGVDVAALRPLAEGWPAETAVAELREKSGALTAMALLRDARDARSLVSTGDATARASDEP</sequence>
<feature type="chain" id="PRO_5020760976" description="Gamma-glutamyltranspeptidase" evidence="1">
    <location>
        <begin position="21"/>
        <end position="349"/>
    </location>
</feature>
<keyword evidence="1" id="KW-0732">Signal</keyword>
<organism evidence="2 3">
    <name type="scientific">Polyangium fumosum</name>
    <dbReference type="NCBI Taxonomy" id="889272"/>
    <lineage>
        <taxon>Bacteria</taxon>
        <taxon>Pseudomonadati</taxon>
        <taxon>Myxococcota</taxon>
        <taxon>Polyangia</taxon>
        <taxon>Polyangiales</taxon>
        <taxon>Polyangiaceae</taxon>
        <taxon>Polyangium</taxon>
    </lineage>
</organism>
<dbReference type="EMBL" id="SSMQ01000020">
    <property type="protein sequence ID" value="TKD06279.1"/>
    <property type="molecule type" value="Genomic_DNA"/>
</dbReference>
<keyword evidence="3" id="KW-1185">Reference proteome</keyword>
<name>A0A4U1JAE4_9BACT</name>
<gene>
    <name evidence="2" type="ORF">E8A74_20385</name>
</gene>
<dbReference type="RefSeq" id="WP_136930707.1">
    <property type="nucleotide sequence ID" value="NZ_SSMQ01000020.1"/>
</dbReference>
<protein>
    <recommendedName>
        <fullName evidence="4">Gamma-glutamyltranspeptidase</fullName>
    </recommendedName>
</protein>
<evidence type="ECO:0000313" key="2">
    <source>
        <dbReference type="EMBL" id="TKD06279.1"/>
    </source>
</evidence>
<dbReference type="OrthoDB" id="5514196at2"/>
<evidence type="ECO:0000256" key="1">
    <source>
        <dbReference type="SAM" id="SignalP"/>
    </source>
</evidence>